<dbReference type="Pfam" id="PF00561">
    <property type="entry name" value="Abhydrolase_1"/>
    <property type="match status" value="1"/>
</dbReference>
<comment type="similarity">
    <text evidence="1">Belongs to the AB hydrolase superfamily.</text>
</comment>
<dbReference type="InParanoid" id="A0A077ZWP7"/>
<dbReference type="AlphaFoldDB" id="A0A077ZWP7"/>
<sequence>MHGLFGNAKTSRFLAQNKQSMATDLKSYLDYHQIGRAVLVGQSMGGKVAMTFASLFQDQVEGIISIDSPPIDRNQYPEMNHATNNLIKRALQLNFSSMSYKQAVEYINKELFDERAFASSLAMCLDRDSQEQAKLKLNLKAFDKNKSNLYGYEAYGQFRGPCLMINGRQSFQYEIENDVKFYQHVFPEIKQQDIIILENAGHWVHAERKDEVIKLISDFIESLDNSNLSN</sequence>
<dbReference type="OMA" id="KENWADI"/>
<evidence type="ECO:0000313" key="5">
    <source>
        <dbReference type="Proteomes" id="UP000039865"/>
    </source>
</evidence>
<reference evidence="4 5" key="1">
    <citation type="submission" date="2014-06" db="EMBL/GenBank/DDBJ databases">
        <authorList>
            <person name="Swart Estienne"/>
        </authorList>
    </citation>
    <scope>NUCLEOTIDE SEQUENCE [LARGE SCALE GENOMIC DNA]</scope>
    <source>
        <strain evidence="4 5">130c</strain>
    </source>
</reference>
<proteinExistence type="inferred from homology"/>
<dbReference type="SUPFAM" id="SSF53474">
    <property type="entry name" value="alpha/beta-Hydrolases"/>
    <property type="match status" value="1"/>
</dbReference>
<organism evidence="4 5">
    <name type="scientific">Stylonychia lemnae</name>
    <name type="common">Ciliate</name>
    <dbReference type="NCBI Taxonomy" id="5949"/>
    <lineage>
        <taxon>Eukaryota</taxon>
        <taxon>Sar</taxon>
        <taxon>Alveolata</taxon>
        <taxon>Ciliophora</taxon>
        <taxon>Intramacronucleata</taxon>
        <taxon>Spirotrichea</taxon>
        <taxon>Stichotrichia</taxon>
        <taxon>Sporadotrichida</taxon>
        <taxon>Oxytrichidae</taxon>
        <taxon>Stylonychinae</taxon>
        <taxon>Stylonychia</taxon>
    </lineage>
</organism>
<dbReference type="PANTHER" id="PTHR46118">
    <property type="entry name" value="PROTEIN ABHD11"/>
    <property type="match status" value="1"/>
</dbReference>
<feature type="domain" description="AB hydrolase-1" evidence="3">
    <location>
        <begin position="18"/>
        <end position="207"/>
    </location>
</feature>
<evidence type="ECO:0000256" key="2">
    <source>
        <dbReference type="ARBA" id="ARBA00022801"/>
    </source>
</evidence>
<dbReference type="GO" id="GO:0016787">
    <property type="term" value="F:hydrolase activity"/>
    <property type="evidence" value="ECO:0007669"/>
    <property type="project" value="UniProtKB-KW"/>
</dbReference>
<evidence type="ECO:0000256" key="1">
    <source>
        <dbReference type="ARBA" id="ARBA00008645"/>
    </source>
</evidence>
<dbReference type="PANTHER" id="PTHR46118:SF4">
    <property type="entry name" value="PROTEIN ABHD11"/>
    <property type="match status" value="1"/>
</dbReference>
<evidence type="ECO:0000259" key="3">
    <source>
        <dbReference type="Pfam" id="PF00561"/>
    </source>
</evidence>
<dbReference type="EMBL" id="CCKQ01001810">
    <property type="protein sequence ID" value="CDW72916.1"/>
    <property type="molecule type" value="Genomic_DNA"/>
</dbReference>
<dbReference type="InterPro" id="IPR000073">
    <property type="entry name" value="AB_hydrolase_1"/>
</dbReference>
<protein>
    <recommendedName>
        <fullName evidence="3">AB hydrolase-1 domain-containing protein</fullName>
    </recommendedName>
</protein>
<dbReference type="Proteomes" id="UP000039865">
    <property type="component" value="Unassembled WGS sequence"/>
</dbReference>
<dbReference type="OrthoDB" id="307503at2759"/>
<dbReference type="InterPro" id="IPR029058">
    <property type="entry name" value="AB_hydrolase_fold"/>
</dbReference>
<gene>
    <name evidence="4" type="primary">Contig9117.g9756</name>
    <name evidence="4" type="ORF">STYLEM_1883</name>
</gene>
<accession>A0A077ZWP7</accession>
<evidence type="ECO:0000313" key="4">
    <source>
        <dbReference type="EMBL" id="CDW72916.1"/>
    </source>
</evidence>
<dbReference type="Gene3D" id="3.40.50.1820">
    <property type="entry name" value="alpha/beta hydrolase"/>
    <property type="match status" value="1"/>
</dbReference>
<keyword evidence="5" id="KW-1185">Reference proteome</keyword>
<name>A0A077ZWP7_STYLE</name>
<keyword evidence="2" id="KW-0378">Hydrolase</keyword>